<protein>
    <submittedName>
        <fullName evidence="1">Uncharacterized protein</fullName>
    </submittedName>
</protein>
<evidence type="ECO:0000313" key="2">
    <source>
        <dbReference type="Proteomes" id="UP001618531"/>
    </source>
</evidence>
<dbReference type="RefSeq" id="WP_402873420.1">
    <property type="nucleotide sequence ID" value="NZ_JBIYSL010000002.1"/>
</dbReference>
<sequence length="108" mass="12420">MYQIHKLSFHLPASIIIMQNALVRKKAASALHVAAFLLINFFPTDLSIVIYIKIAVADVDILRIQISIFPRMDEEYEPLSFAVRKFERNRISENAVCSRAAYDPHPYI</sequence>
<accession>A0ABW8HRK4</accession>
<dbReference type="EMBL" id="JBIYSL010000002">
    <property type="protein sequence ID" value="MFK0522168.1"/>
    <property type="molecule type" value="Genomic_DNA"/>
</dbReference>
<proteinExistence type="predicted"/>
<gene>
    <name evidence="1" type="ORF">ACINKY_08125</name>
</gene>
<reference evidence="1 2" key="1">
    <citation type="submission" date="2024-11" db="EMBL/GenBank/DDBJ databases">
        <title>Identification and Characterization of a Novel Fosfomycin Bacillithiol Transferase FosB8 in Paenibacillus illinoisensis.</title>
        <authorList>
            <person name="Lu W."/>
        </authorList>
    </citation>
    <scope>NUCLEOTIDE SEQUENCE [LARGE SCALE GENOMIC DNA]</scope>
    <source>
        <strain evidence="1 2">WP77</strain>
    </source>
</reference>
<name>A0ABW8HRK4_9BACL</name>
<dbReference type="Proteomes" id="UP001618531">
    <property type="component" value="Unassembled WGS sequence"/>
</dbReference>
<evidence type="ECO:0000313" key="1">
    <source>
        <dbReference type="EMBL" id="MFK0522168.1"/>
    </source>
</evidence>
<organism evidence="1 2">
    <name type="scientific">Paenibacillus illinoisensis</name>
    <dbReference type="NCBI Taxonomy" id="59845"/>
    <lineage>
        <taxon>Bacteria</taxon>
        <taxon>Bacillati</taxon>
        <taxon>Bacillota</taxon>
        <taxon>Bacilli</taxon>
        <taxon>Bacillales</taxon>
        <taxon>Paenibacillaceae</taxon>
        <taxon>Paenibacillus</taxon>
    </lineage>
</organism>
<keyword evidence="2" id="KW-1185">Reference proteome</keyword>
<comment type="caution">
    <text evidence="1">The sequence shown here is derived from an EMBL/GenBank/DDBJ whole genome shotgun (WGS) entry which is preliminary data.</text>
</comment>